<dbReference type="Gene3D" id="2.160.20.10">
    <property type="entry name" value="Single-stranded right-handed beta-helix, Pectin lyase-like"/>
    <property type="match status" value="1"/>
</dbReference>
<feature type="region of interest" description="Disordered" evidence="1">
    <location>
        <begin position="500"/>
        <end position="555"/>
    </location>
</feature>
<keyword evidence="4" id="KW-1185">Reference proteome</keyword>
<keyword evidence="2" id="KW-0812">Transmembrane</keyword>
<keyword evidence="2" id="KW-1133">Transmembrane helix</keyword>
<evidence type="ECO:0008006" key="5">
    <source>
        <dbReference type="Google" id="ProtNLM"/>
    </source>
</evidence>
<dbReference type="InterPro" id="IPR059226">
    <property type="entry name" value="Choice_anch_Q_dom"/>
</dbReference>
<dbReference type="NCBIfam" id="NF041518">
    <property type="entry name" value="choice_anch_Q"/>
    <property type="match status" value="1"/>
</dbReference>
<dbReference type="OrthoDB" id="468608at2"/>
<dbReference type="AlphaFoldDB" id="A0A160T6R6"/>
<protein>
    <recommendedName>
        <fullName evidence="5">Right handed beta helix domain-containing protein</fullName>
    </recommendedName>
</protein>
<feature type="transmembrane region" description="Helical" evidence="2">
    <location>
        <begin position="54"/>
        <end position="74"/>
    </location>
</feature>
<gene>
    <name evidence="3" type="ORF">CFX0092_B0542</name>
</gene>
<evidence type="ECO:0000313" key="4">
    <source>
        <dbReference type="Proteomes" id="UP000215027"/>
    </source>
</evidence>
<dbReference type="InterPro" id="IPR006626">
    <property type="entry name" value="PbH1"/>
</dbReference>
<keyword evidence="2" id="KW-0472">Membrane</keyword>
<dbReference type="SMART" id="SM00710">
    <property type="entry name" value="PbH1"/>
    <property type="match status" value="6"/>
</dbReference>
<dbReference type="Proteomes" id="UP000215027">
    <property type="component" value="Chromosome II"/>
</dbReference>
<dbReference type="InterPro" id="IPR011050">
    <property type="entry name" value="Pectin_lyase_fold/virulence"/>
</dbReference>
<name>A0A160T6R6_9CHLR</name>
<organism evidence="3 4">
    <name type="scientific">Candidatus Promineifilum breve</name>
    <dbReference type="NCBI Taxonomy" id="1806508"/>
    <lineage>
        <taxon>Bacteria</taxon>
        <taxon>Bacillati</taxon>
        <taxon>Chloroflexota</taxon>
        <taxon>Ardenticatenia</taxon>
        <taxon>Candidatus Promineifilales</taxon>
        <taxon>Candidatus Promineifilaceae</taxon>
        <taxon>Candidatus Promineifilum</taxon>
    </lineage>
</organism>
<evidence type="ECO:0000313" key="3">
    <source>
        <dbReference type="EMBL" id="CUS06076.1"/>
    </source>
</evidence>
<dbReference type="RefSeq" id="WP_095045404.1">
    <property type="nucleotide sequence ID" value="NZ_LN890656.1"/>
</dbReference>
<proteinExistence type="predicted"/>
<reference evidence="3" key="1">
    <citation type="submission" date="2016-01" db="EMBL/GenBank/DDBJ databases">
        <authorList>
            <person name="Mcilroy J.S."/>
            <person name="Karst M S."/>
            <person name="Albertsen M."/>
        </authorList>
    </citation>
    <scope>NUCLEOTIDE SEQUENCE</scope>
    <source>
        <strain evidence="3">Cfx-K</strain>
    </source>
</reference>
<dbReference type="SUPFAM" id="SSF51126">
    <property type="entry name" value="Pectin lyase-like"/>
    <property type="match status" value="1"/>
</dbReference>
<dbReference type="KEGG" id="pbf:CFX0092_B0542"/>
<accession>A0A160T6R6</accession>
<sequence>MSTEVERDSASGVSPWLASLMLRRGGATLPRFAVYYQRLSGLSRGMRRRLRRKLAVTVTGAALLLALSGGATWAQPEAPEATITVVNGQVAVNANGKCSLIEAIQNADSKTNGQPNNDCAAGNPSGADTINLPANGLFTLNNVQVSDVIGDIGLPWISTAMTINGNGSTIQRNSNAPEFRILAVGNNGNLTLNNTTIRGGRVESGYSSATYTYYGGGGILNQGVLTITGSIVEDNSNYHFYYFGYGGGIDNAGTLTISSSSIRDNTTSGYWSGDGGAIHSHNGSVTILNSVISGNTVSGDPAYGGGISISSESSLTVDNSTFSDNYDDGYDSAAGGGIASWGSATITNSTFTGNEVQSVYDEGQGGGIVNAFSGVMVITNSTISANSADATGGGVANFGEITFNNTTITGNSNGGVFTSCQDQDTINRFRRTIVSGNTGGEVTLDYAGNCPGGVVVNKNNVFGRSNNAGLIGFSPGATDIVPAGALNTILSPLANNGGPTQTHALPANSPALDRAPNADCTAAPVNGLDQRGQPRNQNGNGAAGSNDCDAGAFEREGGPVSADPGFYASITGAGNVGGVAFTPADVLKFDPNAGWSMFFDGSDVGITKNVAAFELQDDGSLLLALGAKQAVGNLGTVTPQDVLRFVPSATGDNTSGSFSLWVDGSAVGLAAAGEKIDALGLTADGRIAIGVTGALSVPGSGGATLKAQDEDAVGFNRATAAWTNFFDGTPIPGLKGEDVNALWVNPTTGELYITIIGAFNVAGVAGDGRDILKLTPDAGATGGYTAALVYDGSTQGLLTNIDALEMIP</sequence>
<evidence type="ECO:0000256" key="1">
    <source>
        <dbReference type="SAM" id="MobiDB-lite"/>
    </source>
</evidence>
<evidence type="ECO:0000256" key="2">
    <source>
        <dbReference type="SAM" id="Phobius"/>
    </source>
</evidence>
<dbReference type="EMBL" id="LN890656">
    <property type="protein sequence ID" value="CUS06076.1"/>
    <property type="molecule type" value="Genomic_DNA"/>
</dbReference>
<dbReference type="InterPro" id="IPR012334">
    <property type="entry name" value="Pectin_lyas_fold"/>
</dbReference>